<reference evidence="1 2" key="1">
    <citation type="submission" date="2020-08" db="EMBL/GenBank/DDBJ databases">
        <title>Sequencing the genomes of 1000 actinobacteria strains.</title>
        <authorList>
            <person name="Klenk H.-P."/>
        </authorList>
    </citation>
    <scope>NUCLEOTIDE SEQUENCE [LARGE SCALE GENOMIC DNA]</scope>
    <source>
        <strain evidence="1 2">DSM 43149</strain>
    </source>
</reference>
<name>A0A7W7MTI9_9ACTN</name>
<gene>
    <name evidence="1" type="ORF">BJ971_006386</name>
</gene>
<keyword evidence="2" id="KW-1185">Reference proteome</keyword>
<dbReference type="Pfam" id="PF24741">
    <property type="entry name" value="AlkZ-rel"/>
    <property type="match status" value="1"/>
</dbReference>
<dbReference type="Proteomes" id="UP000578112">
    <property type="component" value="Unassembled WGS sequence"/>
</dbReference>
<protein>
    <submittedName>
        <fullName evidence="1">Uncharacterized protein</fullName>
    </submittedName>
</protein>
<dbReference type="EMBL" id="JACHNH010000001">
    <property type="protein sequence ID" value="MBB4765830.1"/>
    <property type="molecule type" value="Genomic_DNA"/>
</dbReference>
<dbReference type="RefSeq" id="WP_184996835.1">
    <property type="nucleotide sequence ID" value="NZ_BOMK01000021.1"/>
</dbReference>
<evidence type="ECO:0000313" key="2">
    <source>
        <dbReference type="Proteomes" id="UP000578112"/>
    </source>
</evidence>
<dbReference type="AlphaFoldDB" id="A0A7W7MTI9"/>
<organism evidence="1 2">
    <name type="scientific">Actinoplanes digitatis</name>
    <dbReference type="NCBI Taxonomy" id="1868"/>
    <lineage>
        <taxon>Bacteria</taxon>
        <taxon>Bacillati</taxon>
        <taxon>Actinomycetota</taxon>
        <taxon>Actinomycetes</taxon>
        <taxon>Micromonosporales</taxon>
        <taxon>Micromonosporaceae</taxon>
        <taxon>Actinoplanes</taxon>
    </lineage>
</organism>
<comment type="caution">
    <text evidence="1">The sequence shown here is derived from an EMBL/GenBank/DDBJ whole genome shotgun (WGS) entry which is preliminary data.</text>
</comment>
<accession>A0A7W7MTI9</accession>
<sequence length="251" mass="27121">MPSRRAAAPSTNPIPVHDQNALARARGDRWLPDPPLTAAAEAGAFMDRVGFAVLFPTDKVTAPSLWEAVAGPDVTPFADGMGPLEERVWRWKDELPTTGAAWYGKFIHKRASLLSPAMLTALYPGDGEPTDHAELDLPDQAHHIAEALLTGPLSTAALRELVGDRGRYDRAMSALQRHLLVTSAGVEEHRAGWPATVMDLTCRLFDVGGGTDHAYATARFAETMIEATPADLSRAFGWPIATARERLNALP</sequence>
<evidence type="ECO:0000313" key="1">
    <source>
        <dbReference type="EMBL" id="MBB4765830.1"/>
    </source>
</evidence>
<dbReference type="InterPro" id="IPR056298">
    <property type="entry name" value="AlkZ-rel"/>
</dbReference>
<proteinExistence type="predicted"/>